<evidence type="ECO:0000313" key="1">
    <source>
        <dbReference type="EMBL" id="SUP39686.1"/>
    </source>
</evidence>
<organism evidence="1 2">
    <name type="scientific">Veillonella criceti</name>
    <dbReference type="NCBI Taxonomy" id="103891"/>
    <lineage>
        <taxon>Bacteria</taxon>
        <taxon>Bacillati</taxon>
        <taxon>Bacillota</taxon>
        <taxon>Negativicutes</taxon>
        <taxon>Veillonellales</taxon>
        <taxon>Veillonellaceae</taxon>
        <taxon>Veillonella</taxon>
    </lineage>
</organism>
<dbReference type="EMBL" id="UHIO01000001">
    <property type="protein sequence ID" value="SUP39686.1"/>
    <property type="molecule type" value="Genomic_DNA"/>
</dbReference>
<dbReference type="Proteomes" id="UP000255367">
    <property type="component" value="Unassembled WGS sequence"/>
</dbReference>
<dbReference type="OrthoDB" id="9790372at2"/>
<dbReference type="InterPro" id="IPR003772">
    <property type="entry name" value="YceD"/>
</dbReference>
<reference evidence="1 2" key="1">
    <citation type="submission" date="2018-06" db="EMBL/GenBank/DDBJ databases">
        <authorList>
            <consortium name="Pathogen Informatics"/>
            <person name="Doyle S."/>
        </authorList>
    </citation>
    <scope>NUCLEOTIDE SEQUENCE [LARGE SCALE GENOMIC DNA]</scope>
    <source>
        <strain evidence="1 2">NCTC12020</strain>
    </source>
</reference>
<dbReference type="PANTHER" id="PTHR34374:SF1">
    <property type="entry name" value="LARGE RIBOSOMAL RNA SUBUNIT ACCUMULATION PROTEIN YCED HOMOLOG 1, CHLOROPLASTIC"/>
    <property type="match status" value="1"/>
</dbReference>
<dbReference type="Pfam" id="PF02620">
    <property type="entry name" value="YceD"/>
    <property type="match status" value="1"/>
</dbReference>
<keyword evidence="2" id="KW-1185">Reference proteome</keyword>
<protein>
    <submittedName>
        <fullName evidence="1">Uncharacterized ACR, COG1399</fullName>
    </submittedName>
</protein>
<gene>
    <name evidence="1" type="ORF">NCTC12020_00112</name>
</gene>
<dbReference type="RefSeq" id="WP_115309395.1">
    <property type="nucleotide sequence ID" value="NZ_UHIO01000001.1"/>
</dbReference>
<evidence type="ECO:0000313" key="2">
    <source>
        <dbReference type="Proteomes" id="UP000255367"/>
    </source>
</evidence>
<sequence length="172" mass="19267">MKLQVEQAKEHIGKSFPFQFTEPATELGDVTAFPWSRHDITISGDFRYDGQNFIVEGTVTTNGDYECTRCLSEVAYSQTTPFNETFGVLKEWDDVEDAEVVPFDGETIDLTDLIRDTLIINEPSQVLCQDDCKGLCVHCGANKNVSPCSCESFVVDPRLAVLRTLLDEKDDD</sequence>
<name>A0A380NFE1_9FIRM</name>
<dbReference type="PANTHER" id="PTHR34374">
    <property type="entry name" value="LARGE RIBOSOMAL RNA SUBUNIT ACCUMULATION PROTEIN YCED HOMOLOG 1, CHLOROPLASTIC"/>
    <property type="match status" value="1"/>
</dbReference>
<proteinExistence type="predicted"/>
<dbReference type="AlphaFoldDB" id="A0A380NFE1"/>
<accession>A0A380NFE1</accession>